<dbReference type="Pfam" id="PF13442">
    <property type="entry name" value="Cytochrome_CBB3"/>
    <property type="match status" value="1"/>
</dbReference>
<name>A0A074LLA8_9BACL</name>
<feature type="chain" id="PRO_5039120480" description="Cytochrome c domain-containing protein" evidence="8">
    <location>
        <begin position="21"/>
        <end position="111"/>
    </location>
</feature>
<dbReference type="PANTHER" id="PTHR37823:SF4">
    <property type="entry name" value="MENAQUINOL-CYTOCHROME C REDUCTASE CYTOCHROME B_C SUBUNIT"/>
    <property type="match status" value="1"/>
</dbReference>
<keyword evidence="4" id="KW-0249">Electron transport</keyword>
<keyword evidence="2 6" id="KW-0349">Heme</keyword>
<dbReference type="Gene3D" id="1.10.760.10">
    <property type="entry name" value="Cytochrome c-like domain"/>
    <property type="match status" value="1"/>
</dbReference>
<evidence type="ECO:0000256" key="7">
    <source>
        <dbReference type="PIRSR" id="PIRSR000025-2"/>
    </source>
</evidence>
<keyword evidence="11" id="KW-1185">Reference proteome</keyword>
<evidence type="ECO:0000256" key="4">
    <source>
        <dbReference type="ARBA" id="ARBA00022982"/>
    </source>
</evidence>
<dbReference type="Proteomes" id="UP000027931">
    <property type="component" value="Unassembled WGS sequence"/>
</dbReference>
<dbReference type="GO" id="GO:0009055">
    <property type="term" value="F:electron transfer activity"/>
    <property type="evidence" value="ECO:0007669"/>
    <property type="project" value="InterPro"/>
</dbReference>
<evidence type="ECO:0000256" key="5">
    <source>
        <dbReference type="ARBA" id="ARBA00023004"/>
    </source>
</evidence>
<dbReference type="EMBL" id="JMIR01000031">
    <property type="protein sequence ID" value="KEO81899.1"/>
    <property type="molecule type" value="Genomic_DNA"/>
</dbReference>
<evidence type="ECO:0000256" key="2">
    <source>
        <dbReference type="ARBA" id="ARBA00022617"/>
    </source>
</evidence>
<comment type="PTM">
    <text evidence="6">Binds 1 heme c group covalently per subunit.</text>
</comment>
<evidence type="ECO:0000256" key="3">
    <source>
        <dbReference type="ARBA" id="ARBA00022723"/>
    </source>
</evidence>
<feature type="signal peptide" evidence="8">
    <location>
        <begin position="1"/>
        <end position="20"/>
    </location>
</feature>
<dbReference type="PROSITE" id="PS51007">
    <property type="entry name" value="CYTC"/>
    <property type="match status" value="1"/>
</dbReference>
<accession>A0A074LLA8</accession>
<dbReference type="STRING" id="1157490.EL26_18875"/>
<dbReference type="GO" id="GO:0016020">
    <property type="term" value="C:membrane"/>
    <property type="evidence" value="ECO:0007669"/>
    <property type="project" value="InterPro"/>
</dbReference>
<reference evidence="10 11" key="1">
    <citation type="journal article" date="2013" name="Int. J. Syst. Evol. Microbiol.">
        <title>Tumebacillus flagellatus sp. nov., an alpha-amylase/pullulanase-producing bacterium isolated from cassava wastewater.</title>
        <authorList>
            <person name="Wang Q."/>
            <person name="Xie N."/>
            <person name="Qin Y."/>
            <person name="Shen N."/>
            <person name="Zhu J."/>
            <person name="Mi H."/>
            <person name="Huang R."/>
        </authorList>
    </citation>
    <scope>NUCLEOTIDE SEQUENCE [LARGE SCALE GENOMIC DNA]</scope>
    <source>
        <strain evidence="10 11">GST4</strain>
    </source>
</reference>
<dbReference type="InterPro" id="IPR009056">
    <property type="entry name" value="Cyt_c-like_dom"/>
</dbReference>
<dbReference type="PANTHER" id="PTHR37823">
    <property type="entry name" value="CYTOCHROME C-553-LIKE"/>
    <property type="match status" value="1"/>
</dbReference>
<evidence type="ECO:0000313" key="11">
    <source>
        <dbReference type="Proteomes" id="UP000027931"/>
    </source>
</evidence>
<feature type="binding site" description="axial binding residue" evidence="7">
    <location>
        <position position="88"/>
    </location>
    <ligand>
        <name>heme c</name>
        <dbReference type="ChEBI" id="CHEBI:61717"/>
    </ligand>
    <ligandPart>
        <name>Fe</name>
        <dbReference type="ChEBI" id="CHEBI:18248"/>
    </ligandPart>
</feature>
<dbReference type="AlphaFoldDB" id="A0A074LLA8"/>
<proteinExistence type="predicted"/>
<dbReference type="PIRSF" id="PIRSF000025">
    <property type="entry name" value="Cytc_Bsub_c550"/>
    <property type="match status" value="1"/>
</dbReference>
<protein>
    <recommendedName>
        <fullName evidence="9">Cytochrome c domain-containing protein</fullName>
    </recommendedName>
</protein>
<dbReference type="RefSeq" id="WP_052036537.1">
    <property type="nucleotide sequence ID" value="NZ_JMIR01000031.1"/>
</dbReference>
<dbReference type="InterPro" id="IPR051811">
    <property type="entry name" value="Cytochrome_c550/c551-like"/>
</dbReference>
<dbReference type="eggNOG" id="COG2010">
    <property type="taxonomic scope" value="Bacteria"/>
</dbReference>
<evidence type="ECO:0000256" key="8">
    <source>
        <dbReference type="SAM" id="SignalP"/>
    </source>
</evidence>
<feature type="binding site" description="covalent" evidence="6">
    <location>
        <position position="52"/>
    </location>
    <ligand>
        <name>heme c</name>
        <dbReference type="ChEBI" id="CHEBI:61717"/>
    </ligand>
</feature>
<dbReference type="SUPFAM" id="SSF46626">
    <property type="entry name" value="Cytochrome c"/>
    <property type="match status" value="1"/>
</dbReference>
<feature type="binding site" description="covalent" evidence="6">
    <location>
        <position position="49"/>
    </location>
    <ligand>
        <name>heme c</name>
        <dbReference type="ChEBI" id="CHEBI:61717"/>
    </ligand>
</feature>
<dbReference type="InterPro" id="IPR036909">
    <property type="entry name" value="Cyt_c-like_dom_sf"/>
</dbReference>
<evidence type="ECO:0000256" key="1">
    <source>
        <dbReference type="ARBA" id="ARBA00022448"/>
    </source>
</evidence>
<keyword evidence="8" id="KW-0732">Signal</keyword>
<keyword evidence="5 7" id="KW-0408">Iron</keyword>
<feature type="binding site" description="axial binding residue" evidence="7">
    <location>
        <position position="53"/>
    </location>
    <ligand>
        <name>heme c</name>
        <dbReference type="ChEBI" id="CHEBI:61717"/>
    </ligand>
    <ligandPart>
        <name>Fe</name>
        <dbReference type="ChEBI" id="CHEBI:18248"/>
    </ligandPart>
</feature>
<dbReference type="GO" id="GO:0005506">
    <property type="term" value="F:iron ion binding"/>
    <property type="evidence" value="ECO:0007669"/>
    <property type="project" value="InterPro"/>
</dbReference>
<dbReference type="PROSITE" id="PS51257">
    <property type="entry name" value="PROKAR_LIPOPROTEIN"/>
    <property type="match status" value="1"/>
</dbReference>
<comment type="caution">
    <text evidence="10">The sequence shown here is derived from an EMBL/GenBank/DDBJ whole genome shotgun (WGS) entry which is preliminary data.</text>
</comment>
<dbReference type="OrthoDB" id="7933886at2"/>
<dbReference type="GO" id="GO:0020037">
    <property type="term" value="F:heme binding"/>
    <property type="evidence" value="ECO:0007669"/>
    <property type="project" value="InterPro"/>
</dbReference>
<evidence type="ECO:0000259" key="9">
    <source>
        <dbReference type="PROSITE" id="PS51007"/>
    </source>
</evidence>
<gene>
    <name evidence="10" type="ORF">EL26_18875</name>
</gene>
<keyword evidence="3 7" id="KW-0479">Metal-binding</keyword>
<organism evidence="10 11">
    <name type="scientific">Tumebacillus flagellatus</name>
    <dbReference type="NCBI Taxonomy" id="1157490"/>
    <lineage>
        <taxon>Bacteria</taxon>
        <taxon>Bacillati</taxon>
        <taxon>Bacillota</taxon>
        <taxon>Bacilli</taxon>
        <taxon>Bacillales</taxon>
        <taxon>Alicyclobacillaceae</taxon>
        <taxon>Tumebacillus</taxon>
    </lineage>
</organism>
<evidence type="ECO:0000256" key="6">
    <source>
        <dbReference type="PIRSR" id="PIRSR000025-1"/>
    </source>
</evidence>
<sequence length="111" mass="11779">MKFSRSLLLGLALMTTGIFVGCSSAPKDTNVTLVDQESNAYKTLYQQNCAGCHGQNLEGRSGPNLQHIGKKLDVAGVTKQITNGGPGMPAFGDKLDQGQISELAAWIAKQK</sequence>
<evidence type="ECO:0000313" key="10">
    <source>
        <dbReference type="EMBL" id="KEO81899.1"/>
    </source>
</evidence>
<dbReference type="InterPro" id="IPR012218">
    <property type="entry name" value="Cyt_c_BACSU-c550-type"/>
</dbReference>
<feature type="domain" description="Cytochrome c" evidence="9">
    <location>
        <begin position="36"/>
        <end position="111"/>
    </location>
</feature>
<keyword evidence="1" id="KW-0813">Transport</keyword>